<gene>
    <name evidence="2" type="ORF">PCOR1329_LOCUS63248</name>
</gene>
<dbReference type="Proteomes" id="UP001189429">
    <property type="component" value="Unassembled WGS sequence"/>
</dbReference>
<evidence type="ECO:0000313" key="3">
    <source>
        <dbReference type="Proteomes" id="UP001189429"/>
    </source>
</evidence>
<protein>
    <submittedName>
        <fullName evidence="2">Uncharacterized protein</fullName>
    </submittedName>
</protein>
<evidence type="ECO:0000256" key="1">
    <source>
        <dbReference type="SAM" id="MobiDB-lite"/>
    </source>
</evidence>
<accession>A0ABN9W5C0</accession>
<evidence type="ECO:0000313" key="2">
    <source>
        <dbReference type="EMBL" id="CAK0879967.1"/>
    </source>
</evidence>
<feature type="non-terminal residue" evidence="2">
    <location>
        <position position="195"/>
    </location>
</feature>
<keyword evidence="3" id="KW-1185">Reference proteome</keyword>
<feature type="region of interest" description="Disordered" evidence="1">
    <location>
        <begin position="1"/>
        <end position="23"/>
    </location>
</feature>
<sequence>MMGREAGPLGAPPPARSHQDVEREHLLQDGDRRLLVALQAVCTWSVAAVSRTCGRAGLTPEILWEWTCRDALWALVLAKGVLSARVGSSPLLAMPEELPQLQSDALFAVLGLASPSVAFLGLAQCEGGQHTIALRNRQLMFHRSDLASAVVGCQLLQALLTTALREGGRCGPALAGFLAGLLQPDVAAVRGFTSE</sequence>
<proteinExistence type="predicted"/>
<dbReference type="EMBL" id="CAUYUJ010018024">
    <property type="protein sequence ID" value="CAK0879967.1"/>
    <property type="molecule type" value="Genomic_DNA"/>
</dbReference>
<name>A0ABN9W5C0_9DINO</name>
<comment type="caution">
    <text evidence="2">The sequence shown here is derived from an EMBL/GenBank/DDBJ whole genome shotgun (WGS) entry which is preliminary data.</text>
</comment>
<organism evidence="2 3">
    <name type="scientific">Prorocentrum cordatum</name>
    <dbReference type="NCBI Taxonomy" id="2364126"/>
    <lineage>
        <taxon>Eukaryota</taxon>
        <taxon>Sar</taxon>
        <taxon>Alveolata</taxon>
        <taxon>Dinophyceae</taxon>
        <taxon>Prorocentrales</taxon>
        <taxon>Prorocentraceae</taxon>
        <taxon>Prorocentrum</taxon>
    </lineage>
</organism>
<reference evidence="2" key="1">
    <citation type="submission" date="2023-10" db="EMBL/GenBank/DDBJ databases">
        <authorList>
            <person name="Chen Y."/>
            <person name="Shah S."/>
            <person name="Dougan E. K."/>
            <person name="Thang M."/>
            <person name="Chan C."/>
        </authorList>
    </citation>
    <scope>NUCLEOTIDE SEQUENCE [LARGE SCALE GENOMIC DNA]</scope>
</reference>